<keyword evidence="4 9" id="KW-0808">Transferase</keyword>
<evidence type="ECO:0000313" key="12">
    <source>
        <dbReference type="Proteomes" id="UP000011910"/>
    </source>
</evidence>
<protein>
    <recommendedName>
        <fullName evidence="9">Apolipoprotein N-acyltransferase</fullName>
        <shortName evidence="9">ALP N-acyltransferase</shortName>
        <ecNumber evidence="9">2.3.1.269</ecNumber>
    </recommendedName>
</protein>
<keyword evidence="5 9" id="KW-0812">Transmembrane</keyword>
<comment type="subcellular location">
    <subcellularLocation>
        <location evidence="1 9">Cell membrane</location>
        <topology evidence="1 9">Multi-pass membrane protein</topology>
    </subcellularLocation>
</comment>
<dbReference type="PROSITE" id="PS50263">
    <property type="entry name" value="CN_HYDROLASE"/>
    <property type="match status" value="1"/>
</dbReference>
<proteinExistence type="inferred from homology"/>
<evidence type="ECO:0000256" key="3">
    <source>
        <dbReference type="ARBA" id="ARBA00022475"/>
    </source>
</evidence>
<dbReference type="CDD" id="cd07571">
    <property type="entry name" value="ALP_N-acyl_transferase"/>
    <property type="match status" value="1"/>
</dbReference>
<keyword evidence="8 9" id="KW-0012">Acyltransferase</keyword>
<keyword evidence="6 9" id="KW-1133">Transmembrane helix</keyword>
<dbReference type="InterPro" id="IPR036526">
    <property type="entry name" value="C-N_Hydrolase_sf"/>
</dbReference>
<comment type="pathway">
    <text evidence="9">Protein modification; lipoprotein biosynthesis (N-acyl transfer).</text>
</comment>
<organism evidence="11 12">
    <name type="scientific">Cesiribacter andamanensis AMV16</name>
    <dbReference type="NCBI Taxonomy" id="1279009"/>
    <lineage>
        <taxon>Bacteria</taxon>
        <taxon>Pseudomonadati</taxon>
        <taxon>Bacteroidota</taxon>
        <taxon>Cytophagia</taxon>
        <taxon>Cytophagales</taxon>
        <taxon>Cesiribacteraceae</taxon>
        <taxon>Cesiribacter</taxon>
    </lineage>
</organism>
<name>M7N590_9BACT</name>
<evidence type="ECO:0000256" key="8">
    <source>
        <dbReference type="ARBA" id="ARBA00023315"/>
    </source>
</evidence>
<dbReference type="EC" id="2.3.1.269" evidence="9"/>
<dbReference type="PATRIC" id="fig|1279009.4.peg.1127"/>
<dbReference type="HAMAP" id="MF_01148">
    <property type="entry name" value="Lnt"/>
    <property type="match status" value="1"/>
</dbReference>
<evidence type="ECO:0000313" key="11">
    <source>
        <dbReference type="EMBL" id="EMR03773.1"/>
    </source>
</evidence>
<sequence>MEQHIGQGGYKKPGRLLAGWWYLALLGWNGATTWWVINSTLIGGVFANLANAGLMLIPLFLFRYTKQRTGPWLGYLSFILYWITFEHIHLSWDLSWPWLTLGNAFAMHPEWVQWYEWTGVFGGSLWVLLGNVLIFLLFFYRQEAPRFSAKNLLPILLWILLPIAAGYIRYWGYEEKGIEQEIVILQPNIDPFTEKFAGSENFIPYEEQVRRFMQSSQTQLTPSTDFLLWPETAIDQAFDEAYLHQQPIIREIKAFTRQYPKLSLLTGITSYGMYANAQVAPPTARFRDGIGYFDVFNTAYFVSEQLDSTYHKSKLVPGVEIMPYPQALSWLSETLFNLGGSSGGFGRQEERTVFYDSEGIGISPSICYESVYGDFMAEFVRNGANYIFIITNDGWWGNTAGHRQHFHYARLRAIENRRSIARCANTGISGFMNQRGDVLQATPYWEPAVIRGSIRANEQLTFYARYGDYLARTAAWIAAFVLIAAFVRKRAKR</sequence>
<evidence type="ECO:0000256" key="6">
    <source>
        <dbReference type="ARBA" id="ARBA00022989"/>
    </source>
</evidence>
<feature type="transmembrane region" description="Helical" evidence="9">
    <location>
        <begin position="20"/>
        <end position="37"/>
    </location>
</feature>
<dbReference type="Pfam" id="PF00795">
    <property type="entry name" value="CN_hydrolase"/>
    <property type="match status" value="1"/>
</dbReference>
<evidence type="ECO:0000256" key="9">
    <source>
        <dbReference type="HAMAP-Rule" id="MF_01148"/>
    </source>
</evidence>
<dbReference type="Pfam" id="PF20154">
    <property type="entry name" value="LNT_N"/>
    <property type="match status" value="1"/>
</dbReference>
<feature type="transmembrane region" description="Helical" evidence="9">
    <location>
        <begin position="43"/>
        <end position="61"/>
    </location>
</feature>
<evidence type="ECO:0000259" key="10">
    <source>
        <dbReference type="PROSITE" id="PS50263"/>
    </source>
</evidence>
<reference evidence="11 12" key="1">
    <citation type="journal article" date="2013" name="Genome Announc.">
        <title>Draft Genome Sequence of Cesiribacter andamanensis Strain AMV16T, Isolated from a Soil Sample from a Mud Volcano in the Andaman Islands, India.</title>
        <authorList>
            <person name="Shivaji S."/>
            <person name="Ara S."/>
            <person name="Begum Z."/>
            <person name="Srinivas T.N."/>
            <person name="Singh A."/>
            <person name="Kumar Pinnaka A."/>
        </authorList>
    </citation>
    <scope>NUCLEOTIDE SEQUENCE [LARGE SCALE GENOMIC DNA]</scope>
    <source>
        <strain evidence="11 12">AMV16</strain>
    </source>
</reference>
<comment type="catalytic activity">
    <reaction evidence="9">
        <text>N-terminal S-1,2-diacyl-sn-glyceryl-L-cysteinyl-[lipoprotein] + a glycerophospholipid = N-acyl-S-1,2-diacyl-sn-glyceryl-L-cysteinyl-[lipoprotein] + a 2-acyl-sn-glycero-3-phospholipid + H(+)</text>
        <dbReference type="Rhea" id="RHEA:48228"/>
        <dbReference type="Rhea" id="RHEA-COMP:14681"/>
        <dbReference type="Rhea" id="RHEA-COMP:14684"/>
        <dbReference type="ChEBI" id="CHEBI:15378"/>
        <dbReference type="ChEBI" id="CHEBI:136912"/>
        <dbReference type="ChEBI" id="CHEBI:140656"/>
        <dbReference type="ChEBI" id="CHEBI:140657"/>
        <dbReference type="ChEBI" id="CHEBI:140660"/>
        <dbReference type="EC" id="2.3.1.269"/>
    </reaction>
</comment>
<keyword evidence="3 9" id="KW-1003">Cell membrane</keyword>
<comment type="function">
    <text evidence="9">Catalyzes the phospholipid dependent N-acylation of the N-terminal cysteine of apolipoprotein, the last step in lipoprotein maturation.</text>
</comment>
<feature type="transmembrane region" description="Helical" evidence="9">
    <location>
        <begin position="152"/>
        <end position="172"/>
    </location>
</feature>
<dbReference type="SUPFAM" id="SSF56317">
    <property type="entry name" value="Carbon-nitrogen hydrolase"/>
    <property type="match status" value="1"/>
</dbReference>
<keyword evidence="11" id="KW-0449">Lipoprotein</keyword>
<comment type="caution">
    <text evidence="11">The sequence shown here is derived from an EMBL/GenBank/DDBJ whole genome shotgun (WGS) entry which is preliminary data.</text>
</comment>
<feature type="domain" description="CN hydrolase" evidence="10">
    <location>
        <begin position="185"/>
        <end position="456"/>
    </location>
</feature>
<dbReference type="NCBIfam" id="TIGR00546">
    <property type="entry name" value="lnt"/>
    <property type="match status" value="1"/>
</dbReference>
<dbReference type="PANTHER" id="PTHR38686">
    <property type="entry name" value="APOLIPOPROTEIN N-ACYLTRANSFERASE"/>
    <property type="match status" value="1"/>
</dbReference>
<dbReference type="PANTHER" id="PTHR38686:SF1">
    <property type="entry name" value="APOLIPOPROTEIN N-ACYLTRANSFERASE"/>
    <property type="match status" value="1"/>
</dbReference>
<dbReference type="Proteomes" id="UP000011910">
    <property type="component" value="Unassembled WGS sequence"/>
</dbReference>
<gene>
    <name evidence="9 11" type="primary">lnt</name>
    <name evidence="11" type="ORF">ADICEAN_01111</name>
</gene>
<dbReference type="UniPathway" id="UPA00666"/>
<feature type="transmembrane region" description="Helical" evidence="9">
    <location>
        <begin position="469"/>
        <end position="487"/>
    </location>
</feature>
<dbReference type="Gene3D" id="3.60.110.10">
    <property type="entry name" value="Carbon-nitrogen hydrolase"/>
    <property type="match status" value="1"/>
</dbReference>
<feature type="transmembrane region" description="Helical" evidence="9">
    <location>
        <begin position="117"/>
        <end position="140"/>
    </location>
</feature>
<dbReference type="InterPro" id="IPR045378">
    <property type="entry name" value="LNT_N"/>
</dbReference>
<dbReference type="AlphaFoldDB" id="M7N590"/>
<dbReference type="eggNOG" id="COG0815">
    <property type="taxonomic scope" value="Bacteria"/>
</dbReference>
<keyword evidence="7 9" id="KW-0472">Membrane</keyword>
<feature type="transmembrane region" description="Helical" evidence="9">
    <location>
        <begin position="73"/>
        <end position="92"/>
    </location>
</feature>
<dbReference type="GO" id="GO:0042158">
    <property type="term" value="P:lipoprotein biosynthetic process"/>
    <property type="evidence" value="ECO:0007669"/>
    <property type="project" value="UniProtKB-UniRule"/>
</dbReference>
<dbReference type="InterPro" id="IPR003010">
    <property type="entry name" value="C-N_Hydrolase"/>
</dbReference>
<dbReference type="STRING" id="1279009.ADICEAN_01111"/>
<dbReference type="EMBL" id="AODQ01000018">
    <property type="protein sequence ID" value="EMR03773.1"/>
    <property type="molecule type" value="Genomic_DNA"/>
</dbReference>
<evidence type="ECO:0000256" key="7">
    <source>
        <dbReference type="ARBA" id="ARBA00023136"/>
    </source>
</evidence>
<dbReference type="GO" id="GO:0005886">
    <property type="term" value="C:plasma membrane"/>
    <property type="evidence" value="ECO:0007669"/>
    <property type="project" value="UniProtKB-SubCell"/>
</dbReference>
<evidence type="ECO:0000256" key="4">
    <source>
        <dbReference type="ARBA" id="ARBA00022679"/>
    </source>
</evidence>
<dbReference type="InterPro" id="IPR004563">
    <property type="entry name" value="Apolipo_AcylTrfase"/>
</dbReference>
<dbReference type="GO" id="GO:0016410">
    <property type="term" value="F:N-acyltransferase activity"/>
    <property type="evidence" value="ECO:0007669"/>
    <property type="project" value="UniProtKB-UniRule"/>
</dbReference>
<evidence type="ECO:0000256" key="1">
    <source>
        <dbReference type="ARBA" id="ARBA00004651"/>
    </source>
</evidence>
<comment type="similarity">
    <text evidence="2 9">Belongs to the CN hydrolase family. Apolipoprotein N-acyltransferase subfamily.</text>
</comment>
<keyword evidence="12" id="KW-1185">Reference proteome</keyword>
<accession>M7N590</accession>
<evidence type="ECO:0000256" key="2">
    <source>
        <dbReference type="ARBA" id="ARBA00010065"/>
    </source>
</evidence>
<evidence type="ECO:0000256" key="5">
    <source>
        <dbReference type="ARBA" id="ARBA00022692"/>
    </source>
</evidence>